<dbReference type="InterPro" id="IPR006016">
    <property type="entry name" value="UspA"/>
</dbReference>
<evidence type="ECO:0000313" key="4">
    <source>
        <dbReference type="Proteomes" id="UP000807825"/>
    </source>
</evidence>
<evidence type="ECO:0000259" key="2">
    <source>
        <dbReference type="Pfam" id="PF00582"/>
    </source>
</evidence>
<comment type="caution">
    <text evidence="3">The sequence shown here is derived from an EMBL/GenBank/DDBJ whole genome shotgun (WGS) entry which is preliminary data.</text>
</comment>
<sequence length="152" mass="16516">MLPRRILFCADFSDNSVRAREYASVFAAEFGAELFVLHVIDSTLIGYPSLDAGVPVDIKSALDEIQHSVDKALALVSEKCSPKAPYVQTFSRFGVPSFEIVKFAGEKGIEMIVMGTHGRTGFRHLLMGSTAENVVRTANCAVLTVRSSSNSE</sequence>
<gene>
    <name evidence="3" type="ORF">HY912_20480</name>
</gene>
<dbReference type="CDD" id="cd00293">
    <property type="entry name" value="USP-like"/>
    <property type="match status" value="1"/>
</dbReference>
<accession>A0A9D6V784</accession>
<dbReference type="PANTHER" id="PTHR46268">
    <property type="entry name" value="STRESS RESPONSE PROTEIN NHAX"/>
    <property type="match status" value="1"/>
</dbReference>
<dbReference type="PRINTS" id="PR01438">
    <property type="entry name" value="UNVRSLSTRESS"/>
</dbReference>
<reference evidence="3" key="1">
    <citation type="submission" date="2020-07" db="EMBL/GenBank/DDBJ databases">
        <title>Huge and variable diversity of episymbiotic CPR bacteria and DPANN archaea in groundwater ecosystems.</title>
        <authorList>
            <person name="He C.Y."/>
            <person name="Keren R."/>
            <person name="Whittaker M."/>
            <person name="Farag I.F."/>
            <person name="Doudna J."/>
            <person name="Cate J.H.D."/>
            <person name="Banfield J.F."/>
        </authorList>
    </citation>
    <scope>NUCLEOTIDE SEQUENCE</scope>
    <source>
        <strain evidence="3">NC_groundwater_1664_Pr3_B-0.1um_52_9</strain>
    </source>
</reference>
<dbReference type="SUPFAM" id="SSF52402">
    <property type="entry name" value="Adenine nucleotide alpha hydrolases-like"/>
    <property type="match status" value="1"/>
</dbReference>
<dbReference type="InterPro" id="IPR014729">
    <property type="entry name" value="Rossmann-like_a/b/a_fold"/>
</dbReference>
<evidence type="ECO:0000313" key="3">
    <source>
        <dbReference type="EMBL" id="MBI5251875.1"/>
    </source>
</evidence>
<comment type="similarity">
    <text evidence="1">Belongs to the universal stress protein A family.</text>
</comment>
<dbReference type="AlphaFoldDB" id="A0A9D6V784"/>
<feature type="domain" description="UspA" evidence="2">
    <location>
        <begin position="4"/>
        <end position="146"/>
    </location>
</feature>
<proteinExistence type="inferred from homology"/>
<dbReference type="Proteomes" id="UP000807825">
    <property type="component" value="Unassembled WGS sequence"/>
</dbReference>
<name>A0A9D6V784_9BACT</name>
<dbReference type="EMBL" id="JACRDE010000536">
    <property type="protein sequence ID" value="MBI5251875.1"/>
    <property type="molecule type" value="Genomic_DNA"/>
</dbReference>
<dbReference type="Gene3D" id="3.40.50.620">
    <property type="entry name" value="HUPs"/>
    <property type="match status" value="1"/>
</dbReference>
<dbReference type="PANTHER" id="PTHR46268:SF22">
    <property type="entry name" value="SENSOR PROTEIN KDPD-RELATED"/>
    <property type="match status" value="1"/>
</dbReference>
<evidence type="ECO:0000256" key="1">
    <source>
        <dbReference type="ARBA" id="ARBA00008791"/>
    </source>
</evidence>
<organism evidence="3 4">
    <name type="scientific">Desulfomonile tiedjei</name>
    <dbReference type="NCBI Taxonomy" id="2358"/>
    <lineage>
        <taxon>Bacteria</taxon>
        <taxon>Pseudomonadati</taxon>
        <taxon>Thermodesulfobacteriota</taxon>
        <taxon>Desulfomonilia</taxon>
        <taxon>Desulfomonilales</taxon>
        <taxon>Desulfomonilaceae</taxon>
        <taxon>Desulfomonile</taxon>
    </lineage>
</organism>
<dbReference type="Pfam" id="PF00582">
    <property type="entry name" value="Usp"/>
    <property type="match status" value="1"/>
</dbReference>
<dbReference type="InterPro" id="IPR006015">
    <property type="entry name" value="Universal_stress_UspA"/>
</dbReference>
<protein>
    <submittedName>
        <fullName evidence="3">Universal stress protein</fullName>
    </submittedName>
</protein>